<protein>
    <recommendedName>
        <fullName evidence="3">N-formylglutamate amidohydrolase</fullName>
    </recommendedName>
</protein>
<dbReference type="Gene3D" id="3.40.630.40">
    <property type="entry name" value="Zn-dependent exopeptidases"/>
    <property type="match status" value="1"/>
</dbReference>
<dbReference type="Proteomes" id="UP000237378">
    <property type="component" value="Unassembled WGS sequence"/>
</dbReference>
<reference evidence="1 2" key="2">
    <citation type="submission" date="2018-03" db="EMBL/GenBank/DDBJ databases">
        <title>Draft genome of Pseudomonas putida strain KH-18-2.</title>
        <authorList>
            <person name="Yoshizawa S."/>
            <person name="Khan N.H."/>
            <person name="Nishimura M."/>
            <person name="Chiura H.X."/>
            <person name="Ogura Y."/>
            <person name="Hayashi T."/>
            <person name="Kogure K."/>
        </authorList>
    </citation>
    <scope>NUCLEOTIDE SEQUENCE [LARGE SCALE GENOMIC DNA]</scope>
    <source>
        <strain evidence="1 2">KH-18-2</strain>
    </source>
</reference>
<dbReference type="Pfam" id="PF05013">
    <property type="entry name" value="FGase"/>
    <property type="match status" value="1"/>
</dbReference>
<dbReference type="EMBL" id="MING01000019">
    <property type="protein sequence ID" value="POG13313.1"/>
    <property type="molecule type" value="Genomic_DNA"/>
</dbReference>
<dbReference type="InterPro" id="IPR011227">
    <property type="entry name" value="UCP029730"/>
</dbReference>
<dbReference type="AlphaFoldDB" id="A0A2S3XD10"/>
<dbReference type="InterPro" id="IPR007709">
    <property type="entry name" value="N-FG_amidohydro"/>
</dbReference>
<proteinExistence type="predicted"/>
<name>A0A2S3XD10_PSEPU</name>
<dbReference type="SUPFAM" id="SSF53187">
    <property type="entry name" value="Zn-dependent exopeptidases"/>
    <property type="match status" value="1"/>
</dbReference>
<organism evidence="1 2">
    <name type="scientific">Pseudomonas putida</name>
    <name type="common">Arthrobacter siderocapsulatus</name>
    <dbReference type="NCBI Taxonomy" id="303"/>
    <lineage>
        <taxon>Bacteria</taxon>
        <taxon>Pseudomonadati</taxon>
        <taxon>Pseudomonadota</taxon>
        <taxon>Gammaproteobacteria</taxon>
        <taxon>Pseudomonadales</taxon>
        <taxon>Pseudomonadaceae</taxon>
        <taxon>Pseudomonas</taxon>
    </lineage>
</organism>
<comment type="caution">
    <text evidence="1">The sequence shown here is derived from an EMBL/GenBank/DDBJ whole genome shotgun (WGS) entry which is preliminary data.</text>
</comment>
<evidence type="ECO:0008006" key="3">
    <source>
        <dbReference type="Google" id="ProtNLM"/>
    </source>
</evidence>
<dbReference type="RefSeq" id="WP_103469113.1">
    <property type="nucleotide sequence ID" value="NZ_JADUCH010000011.1"/>
</dbReference>
<sequence length="258" mass="28703">MSIDALEPNILARYVDAAVEIIPGGANAEIVLICEHGGSAVPSAWNNLGLPEALFATHYGQDLGSKELTLSVARRLGATAVVANYSRLYLDYNRKFDDPDCIRLDVGGIPIPANINITERDRKLREDIARRPLERAIASWMEGTLSKAKVAVSIHSFTPVWYNKFRSCEVGVMWRDSEAFPANLLQKIAEQDVYRVDENQPYSFKDSDWFTLDRHGLSIGVANAYIEVRNDLIDTKAKLESMSAVLAKAIIRSASEFK</sequence>
<gene>
    <name evidence="1" type="ORF">BGP82_02340</name>
</gene>
<reference evidence="1 2" key="1">
    <citation type="submission" date="2016-08" db="EMBL/GenBank/DDBJ databases">
        <authorList>
            <person name="Seilhamer J.J."/>
        </authorList>
    </citation>
    <scope>NUCLEOTIDE SEQUENCE [LARGE SCALE GENOMIC DNA]</scope>
    <source>
        <strain evidence="1 2">KH-18-2</strain>
    </source>
</reference>
<evidence type="ECO:0000313" key="1">
    <source>
        <dbReference type="EMBL" id="POG13313.1"/>
    </source>
</evidence>
<evidence type="ECO:0000313" key="2">
    <source>
        <dbReference type="Proteomes" id="UP000237378"/>
    </source>
</evidence>
<accession>A0A2S3XD10</accession>
<dbReference type="PIRSF" id="PIRSF029730">
    <property type="entry name" value="UCP029730"/>
    <property type="match status" value="1"/>
</dbReference>